<reference evidence="4" key="2">
    <citation type="submission" date="2021-01" db="EMBL/GenBank/DDBJ databases">
        <title>Diatom-associated Roseobacters Show Island Model of Population Structure.</title>
        <authorList>
            <person name="Qu L."/>
            <person name="Feng X."/>
            <person name="Chen Y."/>
            <person name="Li L."/>
            <person name="Wang X."/>
            <person name="Hu Z."/>
            <person name="Wang H."/>
            <person name="Luo H."/>
        </authorList>
    </citation>
    <scope>NUCLEOTIDE SEQUENCE</scope>
    <source>
        <strain evidence="4">SM26-45</strain>
    </source>
</reference>
<dbReference type="InterPro" id="IPR011053">
    <property type="entry name" value="Single_hybrid_motif"/>
</dbReference>
<dbReference type="CDD" id="cd06850">
    <property type="entry name" value="biotinyl_domain"/>
    <property type="match status" value="1"/>
</dbReference>
<evidence type="ECO:0000313" key="5">
    <source>
        <dbReference type="Proteomes" id="UP000027746"/>
    </source>
</evidence>
<sequence length="171" mass="18249">MEKLMRRIYQIDGEETECWLSHDGRSMILNTPDGAIPCQLDAAEAPGGYTLRVRGRTYDMRVAVGPDATFVHLNGQTFAIGRVDPAERLAGNDGGAVDDRIVAPMPGVVVSVNAKAGDQVKEGQPLLVIESMKLETSLTAPRDGVIAEIPFAAGDSFGLKATLAQLAPEEE</sequence>
<evidence type="ECO:0000256" key="1">
    <source>
        <dbReference type="ARBA" id="ARBA00023267"/>
    </source>
</evidence>
<organism evidence="3 5">
    <name type="scientific">Pseudosulfitobacter pseudonitzschiae</name>
    <dbReference type="NCBI Taxonomy" id="1402135"/>
    <lineage>
        <taxon>Bacteria</taxon>
        <taxon>Pseudomonadati</taxon>
        <taxon>Pseudomonadota</taxon>
        <taxon>Alphaproteobacteria</taxon>
        <taxon>Rhodobacterales</taxon>
        <taxon>Roseobacteraceae</taxon>
        <taxon>Pseudosulfitobacter</taxon>
    </lineage>
</organism>
<gene>
    <name evidence="4" type="ORF">JQX14_24000</name>
    <name evidence="3" type="ORF">SUH3_16115</name>
</gene>
<comment type="caution">
    <text evidence="3">The sequence shown here is derived from an EMBL/GenBank/DDBJ whole genome shotgun (WGS) entry which is preliminary data.</text>
</comment>
<evidence type="ECO:0000313" key="3">
    <source>
        <dbReference type="EMBL" id="KEJ93734.1"/>
    </source>
</evidence>
<dbReference type="Proteomes" id="UP000809337">
    <property type="component" value="Unassembled WGS sequence"/>
</dbReference>
<dbReference type="OrthoDB" id="8902504at2"/>
<proteinExistence type="predicted"/>
<dbReference type="Pfam" id="PF00364">
    <property type="entry name" value="Biotin_lipoyl"/>
    <property type="match status" value="1"/>
</dbReference>
<evidence type="ECO:0000313" key="4">
    <source>
        <dbReference type="EMBL" id="MBM2357615.1"/>
    </source>
</evidence>
<dbReference type="EMBL" id="JAMD01000030">
    <property type="protein sequence ID" value="KEJ93734.1"/>
    <property type="molecule type" value="Genomic_DNA"/>
</dbReference>
<keyword evidence="5" id="KW-1185">Reference proteome</keyword>
<protein>
    <submittedName>
        <fullName evidence="3">Biotin attachment protein</fullName>
    </submittedName>
    <submittedName>
        <fullName evidence="4">Biotin/lipoyl-binding protein</fullName>
    </submittedName>
</protein>
<evidence type="ECO:0000259" key="2">
    <source>
        <dbReference type="PROSITE" id="PS50968"/>
    </source>
</evidence>
<keyword evidence="1" id="KW-0092">Biotin</keyword>
<dbReference type="EMBL" id="JAFBWN010000047">
    <property type="protein sequence ID" value="MBM2357615.1"/>
    <property type="molecule type" value="Genomic_DNA"/>
</dbReference>
<feature type="domain" description="Lipoyl-binding" evidence="2">
    <location>
        <begin position="90"/>
        <end position="167"/>
    </location>
</feature>
<dbReference type="PROSITE" id="PS50968">
    <property type="entry name" value="BIOTINYL_LIPOYL"/>
    <property type="match status" value="1"/>
</dbReference>
<reference evidence="3 5" key="1">
    <citation type="submission" date="2014-01" db="EMBL/GenBank/DDBJ databases">
        <title>Sulfitobacter sp. H3 (MCCC 1A00686) Genome Sequencing.</title>
        <authorList>
            <person name="Lai Q."/>
            <person name="Hong Z."/>
        </authorList>
    </citation>
    <scope>NUCLEOTIDE SEQUENCE [LARGE SCALE GENOMIC DNA]</scope>
    <source>
        <strain evidence="3 5">H3</strain>
    </source>
</reference>
<accession>A0A073IVC7</accession>
<dbReference type="PANTHER" id="PTHR45266">
    <property type="entry name" value="OXALOACETATE DECARBOXYLASE ALPHA CHAIN"/>
    <property type="match status" value="1"/>
</dbReference>
<dbReference type="InterPro" id="IPR050709">
    <property type="entry name" value="Biotin_Carboxyl_Carrier/Decarb"/>
</dbReference>
<dbReference type="Gene3D" id="2.40.50.100">
    <property type="match status" value="1"/>
</dbReference>
<dbReference type="AlphaFoldDB" id="A0A073IVC7"/>
<dbReference type="SUPFAM" id="SSF51230">
    <property type="entry name" value="Single hybrid motif"/>
    <property type="match status" value="1"/>
</dbReference>
<dbReference type="InterPro" id="IPR000089">
    <property type="entry name" value="Biotin_lipoyl"/>
</dbReference>
<dbReference type="PANTHER" id="PTHR45266:SF3">
    <property type="entry name" value="OXALOACETATE DECARBOXYLASE ALPHA CHAIN"/>
    <property type="match status" value="1"/>
</dbReference>
<dbReference type="Proteomes" id="UP000027746">
    <property type="component" value="Unassembled WGS sequence"/>
</dbReference>
<name>A0A073IVC7_9RHOB</name>